<dbReference type="PANTHER" id="PTHR30213:SF1">
    <property type="entry name" value="INNER MEMBRANE PROTEIN YHJD"/>
    <property type="match status" value="1"/>
</dbReference>
<evidence type="ECO:0000256" key="1">
    <source>
        <dbReference type="ARBA" id="ARBA00004651"/>
    </source>
</evidence>
<dbReference type="Proteomes" id="UP001501736">
    <property type="component" value="Unassembled WGS sequence"/>
</dbReference>
<evidence type="ECO:0000256" key="6">
    <source>
        <dbReference type="SAM" id="MobiDB-lite"/>
    </source>
</evidence>
<feature type="transmembrane region" description="Helical" evidence="7">
    <location>
        <begin position="178"/>
        <end position="200"/>
    </location>
</feature>
<evidence type="ECO:0008006" key="10">
    <source>
        <dbReference type="Google" id="ProtNLM"/>
    </source>
</evidence>
<evidence type="ECO:0000256" key="4">
    <source>
        <dbReference type="ARBA" id="ARBA00022989"/>
    </source>
</evidence>
<protein>
    <recommendedName>
        <fullName evidence="10">YihY/virulence factor BrkB family protein</fullName>
    </recommendedName>
</protein>
<keyword evidence="5 7" id="KW-0472">Membrane</keyword>
<organism evidence="8 9">
    <name type="scientific">Nesterenkonia halobia</name>
    <dbReference type="NCBI Taxonomy" id="37922"/>
    <lineage>
        <taxon>Bacteria</taxon>
        <taxon>Bacillati</taxon>
        <taxon>Actinomycetota</taxon>
        <taxon>Actinomycetes</taxon>
        <taxon>Micrococcales</taxon>
        <taxon>Micrococcaceae</taxon>
        <taxon>Nesterenkonia</taxon>
    </lineage>
</organism>
<keyword evidence="4 7" id="KW-1133">Transmembrane helix</keyword>
<feature type="compositionally biased region" description="Low complexity" evidence="6">
    <location>
        <begin position="13"/>
        <end position="24"/>
    </location>
</feature>
<feature type="compositionally biased region" description="Basic and acidic residues" evidence="6">
    <location>
        <begin position="1"/>
        <end position="12"/>
    </location>
</feature>
<comment type="subcellular location">
    <subcellularLocation>
        <location evidence="1">Cell membrane</location>
        <topology evidence="1">Multi-pass membrane protein</topology>
    </subcellularLocation>
</comment>
<dbReference type="RefSeq" id="WP_344719979.1">
    <property type="nucleotide sequence ID" value="NZ_BAAAYG010000005.1"/>
</dbReference>
<comment type="caution">
    <text evidence="8">The sequence shown here is derived from an EMBL/GenBank/DDBJ whole genome shotgun (WGS) entry which is preliminary data.</text>
</comment>
<reference evidence="9" key="1">
    <citation type="journal article" date="2019" name="Int. J. Syst. Evol. Microbiol.">
        <title>The Global Catalogue of Microorganisms (GCM) 10K type strain sequencing project: providing services to taxonomists for standard genome sequencing and annotation.</title>
        <authorList>
            <consortium name="The Broad Institute Genomics Platform"/>
            <consortium name="The Broad Institute Genome Sequencing Center for Infectious Disease"/>
            <person name="Wu L."/>
            <person name="Ma J."/>
        </authorList>
    </citation>
    <scope>NUCLEOTIDE SEQUENCE [LARGE SCALE GENOMIC DNA]</scope>
    <source>
        <strain evidence="9">JCM 11483</strain>
    </source>
</reference>
<feature type="transmembrane region" description="Helical" evidence="7">
    <location>
        <begin position="334"/>
        <end position="357"/>
    </location>
</feature>
<evidence type="ECO:0000313" key="9">
    <source>
        <dbReference type="Proteomes" id="UP001501736"/>
    </source>
</evidence>
<dbReference type="EMBL" id="BAAAYG010000005">
    <property type="protein sequence ID" value="GAA3284686.1"/>
    <property type="molecule type" value="Genomic_DNA"/>
</dbReference>
<feature type="region of interest" description="Disordered" evidence="6">
    <location>
        <begin position="1"/>
        <end position="24"/>
    </location>
</feature>
<evidence type="ECO:0000256" key="2">
    <source>
        <dbReference type="ARBA" id="ARBA00022475"/>
    </source>
</evidence>
<evidence type="ECO:0000256" key="3">
    <source>
        <dbReference type="ARBA" id="ARBA00022692"/>
    </source>
</evidence>
<dbReference type="PANTHER" id="PTHR30213">
    <property type="entry name" value="INNER MEMBRANE PROTEIN YHJD"/>
    <property type="match status" value="1"/>
</dbReference>
<gene>
    <name evidence="8" type="ORF">GCM10020260_15750</name>
</gene>
<keyword evidence="9" id="KW-1185">Reference proteome</keyword>
<feature type="transmembrane region" description="Helical" evidence="7">
    <location>
        <begin position="263"/>
        <end position="283"/>
    </location>
</feature>
<evidence type="ECO:0000313" key="8">
    <source>
        <dbReference type="EMBL" id="GAA3284686.1"/>
    </source>
</evidence>
<feature type="transmembrane region" description="Helical" evidence="7">
    <location>
        <begin position="290"/>
        <end position="314"/>
    </location>
</feature>
<sequence>MTHARRSEEPAERPGGAAGRAAGRVRAALHRLDRSPEIEPMIHPLDLAALREREHRTREARRRARDEEAGPGARLGAWIAWAYARVDLTRGMRVVNLFLFRYGTVMAAGAAYMMFFSVAAAVVAGFAVTGLVVGGDAEIQELITTSVNTVLPGVVDVGSGGLATPEQLFSTRGLSSTLIISLIAMIVTSLSWVHGLRSGIRSIFDRPLMAENVLFVKIRDLGIMLVLGTMLLAAGAMGIIASGLLEAVMDLVGWGDDGAQQLLARWLTLAAAFVLDVLVAVLLMRVASRIVIPVWALWQAALIAGVGASLLRVLSAELLASTTANPILVPFTTVLGLFFYFFLFSLVYLLAAAWGAVAAAERDRRREEPAARA</sequence>
<evidence type="ECO:0000256" key="5">
    <source>
        <dbReference type="ARBA" id="ARBA00023136"/>
    </source>
</evidence>
<feature type="transmembrane region" description="Helical" evidence="7">
    <location>
        <begin position="221"/>
        <end position="243"/>
    </location>
</feature>
<feature type="transmembrane region" description="Helical" evidence="7">
    <location>
        <begin position="99"/>
        <end position="128"/>
    </location>
</feature>
<dbReference type="Pfam" id="PF03631">
    <property type="entry name" value="Virul_fac_BrkB"/>
    <property type="match status" value="1"/>
</dbReference>
<keyword evidence="2" id="KW-1003">Cell membrane</keyword>
<keyword evidence="3 7" id="KW-0812">Transmembrane</keyword>
<accession>A0ABP6RCA1</accession>
<evidence type="ECO:0000256" key="7">
    <source>
        <dbReference type="SAM" id="Phobius"/>
    </source>
</evidence>
<dbReference type="InterPro" id="IPR017039">
    <property type="entry name" value="Virul_fac_BrkB"/>
</dbReference>
<proteinExistence type="predicted"/>
<name>A0ABP6RCA1_9MICC</name>